<organism evidence="1 2">
    <name type="scientific">Stegodyphus mimosarum</name>
    <name type="common">African social velvet spider</name>
    <dbReference type="NCBI Taxonomy" id="407821"/>
    <lineage>
        <taxon>Eukaryota</taxon>
        <taxon>Metazoa</taxon>
        <taxon>Ecdysozoa</taxon>
        <taxon>Arthropoda</taxon>
        <taxon>Chelicerata</taxon>
        <taxon>Arachnida</taxon>
        <taxon>Araneae</taxon>
        <taxon>Araneomorphae</taxon>
        <taxon>Entelegynae</taxon>
        <taxon>Eresoidea</taxon>
        <taxon>Eresidae</taxon>
        <taxon>Stegodyphus</taxon>
    </lineage>
</organism>
<accession>A0A087TZR4</accession>
<dbReference type="Proteomes" id="UP000054359">
    <property type="component" value="Unassembled WGS sequence"/>
</dbReference>
<name>A0A087TZR4_STEMI</name>
<keyword evidence="2" id="KW-1185">Reference proteome</keyword>
<dbReference type="AlphaFoldDB" id="A0A087TZR4"/>
<reference evidence="1 2" key="1">
    <citation type="submission" date="2013-11" db="EMBL/GenBank/DDBJ databases">
        <title>Genome sequencing of Stegodyphus mimosarum.</title>
        <authorList>
            <person name="Bechsgaard J."/>
        </authorList>
    </citation>
    <scope>NUCLEOTIDE SEQUENCE [LARGE SCALE GENOMIC DNA]</scope>
</reference>
<evidence type="ECO:0000313" key="1">
    <source>
        <dbReference type="EMBL" id="KFM70603.1"/>
    </source>
</evidence>
<protein>
    <submittedName>
        <fullName evidence="1">Uncharacterized protein</fullName>
    </submittedName>
</protein>
<dbReference type="EMBL" id="KK117486">
    <property type="protein sequence ID" value="KFM70603.1"/>
    <property type="molecule type" value="Genomic_DNA"/>
</dbReference>
<evidence type="ECO:0000313" key="2">
    <source>
        <dbReference type="Proteomes" id="UP000054359"/>
    </source>
</evidence>
<feature type="non-terminal residue" evidence="1">
    <location>
        <position position="151"/>
    </location>
</feature>
<sequence length="151" mass="17095">MMKMKDLPKRIKNRLPDLILLHLRDLNHLNLGRGLLAVHHDLQNLHILVPILKSQSPKIKDITPGPDLVLLKVRKELKKSHPVVVGLAVHLQGQDLGTGQVHILLLVARDESILNLCQIIHILWSSSYLDECIDKCSSLLKMHVRSLYSLS</sequence>
<gene>
    <name evidence="1" type="ORF">X975_10697</name>
</gene>
<proteinExistence type="predicted"/>